<evidence type="ECO:0000256" key="4">
    <source>
        <dbReference type="ARBA" id="ARBA00022692"/>
    </source>
</evidence>
<evidence type="ECO:0000256" key="9">
    <source>
        <dbReference type="RuleBase" id="RU363100"/>
    </source>
</evidence>
<evidence type="ECO:0000256" key="2">
    <source>
        <dbReference type="ARBA" id="ARBA00006416"/>
    </source>
</evidence>
<proteinExistence type="inferred from homology"/>
<reference evidence="10" key="1">
    <citation type="submission" date="2025-08" db="UniProtKB">
        <authorList>
            <consortium name="Ensembl"/>
        </authorList>
    </citation>
    <scope>IDENTIFICATION</scope>
</reference>
<keyword evidence="3 9" id="KW-0813">Transport</keyword>
<sequence>RYIFFHPLFSVCSCSSVSLALVCYSMLFMRFAYKVQPRNWLLFAYQTHLYTCIPVTLPLHYFTLTDALKHFIKSN</sequence>
<comment type="function">
    <text evidence="9">Mediates the uptake of pyruvate into mitochondria.</text>
</comment>
<dbReference type="AlphaFoldDB" id="A0A8B9JJM3"/>
<keyword evidence="7 9" id="KW-0496">Mitochondrion</keyword>
<dbReference type="GO" id="GO:0005743">
    <property type="term" value="C:mitochondrial inner membrane"/>
    <property type="evidence" value="ECO:0007669"/>
    <property type="project" value="UniProtKB-SubCell"/>
</dbReference>
<keyword evidence="4 9" id="KW-0812">Transmembrane</keyword>
<evidence type="ECO:0000313" key="10">
    <source>
        <dbReference type="Ensembl" id="ENSAMXP00005022342.1"/>
    </source>
</evidence>
<dbReference type="GO" id="GO:0006850">
    <property type="term" value="P:pyruvate import into mitochondria"/>
    <property type="evidence" value="ECO:0007669"/>
    <property type="project" value="InterPro"/>
</dbReference>
<keyword evidence="5 9" id="KW-0999">Mitochondrion inner membrane</keyword>
<evidence type="ECO:0000256" key="1">
    <source>
        <dbReference type="ARBA" id="ARBA00004448"/>
    </source>
</evidence>
<protein>
    <recommendedName>
        <fullName evidence="9">Mitochondrial pyruvate carrier</fullName>
    </recommendedName>
</protein>
<evidence type="ECO:0000256" key="6">
    <source>
        <dbReference type="ARBA" id="ARBA00022989"/>
    </source>
</evidence>
<feature type="transmembrane region" description="Helical" evidence="9">
    <location>
        <begin position="40"/>
        <end position="61"/>
    </location>
</feature>
<evidence type="ECO:0000256" key="5">
    <source>
        <dbReference type="ARBA" id="ARBA00022792"/>
    </source>
</evidence>
<evidence type="ECO:0000313" key="11">
    <source>
        <dbReference type="Proteomes" id="UP000694621"/>
    </source>
</evidence>
<dbReference type="Ensembl" id="ENSAMXT00005024673.1">
    <property type="protein sequence ID" value="ENSAMXP00005022342.1"/>
    <property type="gene ID" value="ENSAMXG00005011517.1"/>
</dbReference>
<dbReference type="Pfam" id="PF03650">
    <property type="entry name" value="MPC"/>
    <property type="match status" value="1"/>
</dbReference>
<comment type="similarity">
    <text evidence="2 9">Belongs to the mitochondrial pyruvate carrier (MPC) (TC 2.A.105) family.</text>
</comment>
<feature type="transmembrane region" description="Helical" evidence="9">
    <location>
        <begin position="6"/>
        <end position="28"/>
    </location>
</feature>
<evidence type="ECO:0000256" key="7">
    <source>
        <dbReference type="ARBA" id="ARBA00023128"/>
    </source>
</evidence>
<keyword evidence="6 9" id="KW-1133">Transmembrane helix</keyword>
<dbReference type="Proteomes" id="UP000694621">
    <property type="component" value="Unplaced"/>
</dbReference>
<keyword evidence="8 9" id="KW-0472">Membrane</keyword>
<name>A0A8B9JJM3_ASTMX</name>
<organism evidence="10 11">
    <name type="scientific">Astyanax mexicanus</name>
    <name type="common">Blind cave fish</name>
    <name type="synonym">Astyanax fasciatus mexicanus</name>
    <dbReference type="NCBI Taxonomy" id="7994"/>
    <lineage>
        <taxon>Eukaryota</taxon>
        <taxon>Metazoa</taxon>
        <taxon>Chordata</taxon>
        <taxon>Craniata</taxon>
        <taxon>Vertebrata</taxon>
        <taxon>Euteleostomi</taxon>
        <taxon>Actinopterygii</taxon>
        <taxon>Neopterygii</taxon>
        <taxon>Teleostei</taxon>
        <taxon>Ostariophysi</taxon>
        <taxon>Characiformes</taxon>
        <taxon>Characoidei</taxon>
        <taxon>Acestrorhamphidae</taxon>
        <taxon>Acestrorhamphinae</taxon>
        <taxon>Astyanax</taxon>
    </lineage>
</organism>
<accession>A0A8B9JJM3</accession>
<evidence type="ECO:0000256" key="8">
    <source>
        <dbReference type="ARBA" id="ARBA00023136"/>
    </source>
</evidence>
<evidence type="ECO:0000256" key="3">
    <source>
        <dbReference type="ARBA" id="ARBA00022448"/>
    </source>
</evidence>
<comment type="subcellular location">
    <subcellularLocation>
        <location evidence="1 9">Mitochondrion inner membrane</location>
        <topology evidence="1 9">Multi-pass membrane protein</topology>
    </subcellularLocation>
</comment>
<dbReference type="InterPro" id="IPR005336">
    <property type="entry name" value="MPC"/>
</dbReference>